<proteinExistence type="predicted"/>
<reference evidence="2" key="1">
    <citation type="submission" date="2016-10" db="EMBL/GenBank/DDBJ databases">
        <authorList>
            <person name="Varghese N."/>
        </authorList>
    </citation>
    <scope>NUCLEOTIDE SEQUENCE [LARGE SCALE GENOMIC DNA]</scope>
    <source>
        <strain evidence="2">CGMCC 1.12284</strain>
    </source>
</reference>
<dbReference type="EMBL" id="FOIS01000002">
    <property type="protein sequence ID" value="SEW00862.1"/>
    <property type="molecule type" value="Genomic_DNA"/>
</dbReference>
<dbReference type="RefSeq" id="WP_049988725.1">
    <property type="nucleotide sequence ID" value="NZ_FOIS01000002.1"/>
</dbReference>
<name>A0A1I0NHK4_9EURY</name>
<keyword evidence="2" id="KW-1185">Reference proteome</keyword>
<dbReference type="eggNOG" id="arCOG10741">
    <property type="taxonomic scope" value="Archaea"/>
</dbReference>
<protein>
    <submittedName>
        <fullName evidence="1">Uncharacterized protein</fullName>
    </submittedName>
</protein>
<gene>
    <name evidence="1" type="ORF">SAMN05216285_1738</name>
</gene>
<dbReference type="OrthoDB" id="169065at2157"/>
<dbReference type="STRING" id="1202768.SAMN05216285_1738"/>
<sequence length="73" mass="8439">MNRPSVDAGDLRWGWACPRCETDASVARDPGTGTFRWECDADDCDTVGFGFTSRRQARLALKEYREQYQNIYR</sequence>
<dbReference type="AlphaFoldDB" id="A0A1I0NHK4"/>
<accession>A0A1I0NHK4</accession>
<evidence type="ECO:0000313" key="2">
    <source>
        <dbReference type="Proteomes" id="UP000183275"/>
    </source>
</evidence>
<organism evidence="1 2">
    <name type="scientific">Natrinema salifodinae</name>
    <dbReference type="NCBI Taxonomy" id="1202768"/>
    <lineage>
        <taxon>Archaea</taxon>
        <taxon>Methanobacteriati</taxon>
        <taxon>Methanobacteriota</taxon>
        <taxon>Stenosarchaea group</taxon>
        <taxon>Halobacteria</taxon>
        <taxon>Halobacteriales</taxon>
        <taxon>Natrialbaceae</taxon>
        <taxon>Natrinema</taxon>
    </lineage>
</organism>
<dbReference type="Proteomes" id="UP000183275">
    <property type="component" value="Unassembled WGS sequence"/>
</dbReference>
<evidence type="ECO:0000313" key="1">
    <source>
        <dbReference type="EMBL" id="SEW00862.1"/>
    </source>
</evidence>